<comment type="similarity">
    <text evidence="1">Belongs to the peptidase C1 family.</text>
</comment>
<dbReference type="SMART" id="SM00645">
    <property type="entry name" value="Pept_C1"/>
    <property type="match status" value="1"/>
</dbReference>
<dbReference type="SUPFAM" id="SSF54001">
    <property type="entry name" value="Cysteine proteinases"/>
    <property type="match status" value="1"/>
</dbReference>
<dbReference type="AlphaFoldDB" id="A0A835Y8L7"/>
<accession>A0A835Y8L7</accession>
<name>A0A835Y8L7_9CHLO</name>
<dbReference type="InterPro" id="IPR000169">
    <property type="entry name" value="Pept_cys_AS"/>
</dbReference>
<keyword evidence="5" id="KW-1185">Reference proteome</keyword>
<dbReference type="PANTHER" id="PTHR12411">
    <property type="entry name" value="CYSTEINE PROTEASE FAMILY C1-RELATED"/>
    <property type="match status" value="1"/>
</dbReference>
<dbReference type="PRINTS" id="PR00705">
    <property type="entry name" value="PAPAIN"/>
</dbReference>
<comment type="caution">
    <text evidence="4">The sequence shown here is derived from an EMBL/GenBank/DDBJ whole genome shotgun (WGS) entry which is preliminary data.</text>
</comment>
<dbReference type="InterPro" id="IPR039417">
    <property type="entry name" value="Peptidase_C1A_papain-like"/>
</dbReference>
<evidence type="ECO:0000313" key="5">
    <source>
        <dbReference type="Proteomes" id="UP000612055"/>
    </source>
</evidence>
<protein>
    <recommendedName>
        <fullName evidence="3">Peptidase C1A papain C-terminal domain-containing protein</fullName>
    </recommendedName>
</protein>
<feature type="region of interest" description="Disordered" evidence="2">
    <location>
        <begin position="1"/>
        <end position="46"/>
    </location>
</feature>
<gene>
    <name evidence="4" type="ORF">HYH03_004019</name>
</gene>
<evidence type="ECO:0000256" key="2">
    <source>
        <dbReference type="SAM" id="MobiDB-lite"/>
    </source>
</evidence>
<dbReference type="EMBL" id="JAEHOE010000011">
    <property type="protein sequence ID" value="KAG2498270.1"/>
    <property type="molecule type" value="Genomic_DNA"/>
</dbReference>
<organism evidence="4 5">
    <name type="scientific">Edaphochlamys debaryana</name>
    <dbReference type="NCBI Taxonomy" id="47281"/>
    <lineage>
        <taxon>Eukaryota</taxon>
        <taxon>Viridiplantae</taxon>
        <taxon>Chlorophyta</taxon>
        <taxon>core chlorophytes</taxon>
        <taxon>Chlorophyceae</taxon>
        <taxon>CS clade</taxon>
        <taxon>Chlamydomonadales</taxon>
        <taxon>Chlamydomonadales incertae sedis</taxon>
        <taxon>Edaphochlamys</taxon>
    </lineage>
</organism>
<dbReference type="InterPro" id="IPR013128">
    <property type="entry name" value="Peptidase_C1A"/>
</dbReference>
<dbReference type="Pfam" id="PF00112">
    <property type="entry name" value="Peptidase_C1"/>
    <property type="match status" value="1"/>
</dbReference>
<dbReference type="Gene3D" id="3.90.70.10">
    <property type="entry name" value="Cysteine proteinases"/>
    <property type="match status" value="1"/>
</dbReference>
<dbReference type="CDD" id="cd02248">
    <property type="entry name" value="Peptidase_C1A"/>
    <property type="match status" value="1"/>
</dbReference>
<dbReference type="InterPro" id="IPR038765">
    <property type="entry name" value="Papain-like_cys_pep_sf"/>
</dbReference>
<feature type="compositionally biased region" description="Pro residues" evidence="2">
    <location>
        <begin position="153"/>
        <end position="176"/>
    </location>
</feature>
<proteinExistence type="inferred from homology"/>
<evidence type="ECO:0000256" key="1">
    <source>
        <dbReference type="ARBA" id="ARBA00008455"/>
    </source>
</evidence>
<dbReference type="GO" id="GO:0008234">
    <property type="term" value="F:cysteine-type peptidase activity"/>
    <property type="evidence" value="ECO:0007669"/>
    <property type="project" value="InterPro"/>
</dbReference>
<dbReference type="InterPro" id="IPR000668">
    <property type="entry name" value="Peptidase_C1A_C"/>
</dbReference>
<dbReference type="PROSITE" id="PS00139">
    <property type="entry name" value="THIOL_PROTEASE_CYS"/>
    <property type="match status" value="1"/>
</dbReference>
<dbReference type="GO" id="GO:0006508">
    <property type="term" value="P:proteolysis"/>
    <property type="evidence" value="ECO:0007669"/>
    <property type="project" value="InterPro"/>
</dbReference>
<dbReference type="OrthoDB" id="10253408at2759"/>
<sequence length="789" mass="84479">MRALLGTRDPSAEENPEDEALPDCWGSASPANRNGYGVCNPTQQQPRATRLARLGDDGMTGDGVGPDDPTRYTPIHVLKATQLKKLQEAKASEGEGGGHLPADPIAAYEKWLRDNVKDYTADSELGKMVFTEFLRVIDMGIKHNSDPDALYAPPSPKPKPPSPKPPRPRPQPPPRNPNATFSEFGGPRSEPTTSMLMGFGTGSSFGGASTCSTPRVDNRGGLRPARDQGLCGSCWAFAAAALVEAQNYQSGQPVIPYLSVQQMVDCVITPAGFVGLENKGCDGGYGALALDYIKSKGLVADGDYPYEMYMVPEGTVPPRHTCRSSNFPRSRRTFITDYQQLPPFEDKMLDEMCLRGAKALLVRINVCDSWINYGGGILTTDCDHDWAGHVVTIVGYGTQSPTSPVDYWLIRNSKGANWGDPLAPGHIRVKRGVRLLKLHEYPFRVFTPFQRGGDSAPPPSSIDCSRSALWADGRTRGIKTTEYGLHWAVAVSSTACNKYAYAYNYEDRTAATQAAVSACASYHGTLCRTVAAEKNECADPAAIASLDTWVQGEAGADHYYAVATDWACGHAYGRWGPDAAWVNDVVQDCANFTKSEDSLVTADMPCGLVVTGRKMTSQPSKCTNALSWASTKVEAILTTQWGYSWAIVMDYNCGNQWYTYNWGTVAEAEAASAALDGCNAAAAAAGLGAFACSVVESGTAKCSSPASWQAASQLATGRTAPGTFWGVWMDKTCTISRTATDWGSLQSMLADAQSPRLCNQAAIATGACDSSCGLVDYGTSSGSTYPADP</sequence>
<feature type="compositionally biased region" description="Acidic residues" evidence="2">
    <location>
        <begin position="12"/>
        <end position="21"/>
    </location>
</feature>
<feature type="region of interest" description="Disordered" evidence="2">
    <location>
        <begin position="145"/>
        <end position="199"/>
    </location>
</feature>
<evidence type="ECO:0000313" key="4">
    <source>
        <dbReference type="EMBL" id="KAG2498270.1"/>
    </source>
</evidence>
<evidence type="ECO:0000259" key="3">
    <source>
        <dbReference type="SMART" id="SM00645"/>
    </source>
</evidence>
<reference evidence="4" key="1">
    <citation type="journal article" date="2020" name="bioRxiv">
        <title>Comparative genomics of Chlamydomonas.</title>
        <authorList>
            <person name="Craig R.J."/>
            <person name="Hasan A.R."/>
            <person name="Ness R.W."/>
            <person name="Keightley P.D."/>
        </authorList>
    </citation>
    <scope>NUCLEOTIDE SEQUENCE</scope>
    <source>
        <strain evidence="4">CCAP 11/70</strain>
    </source>
</reference>
<feature type="domain" description="Peptidase C1A papain C-terminal" evidence="3">
    <location>
        <begin position="212"/>
        <end position="443"/>
    </location>
</feature>
<dbReference type="Proteomes" id="UP000612055">
    <property type="component" value="Unassembled WGS sequence"/>
</dbReference>